<evidence type="ECO:0000259" key="1">
    <source>
        <dbReference type="Pfam" id="PF13529"/>
    </source>
</evidence>
<organism evidence="2 3">
    <name type="scientific">Planktothrix mougeotii LEGE 06226</name>
    <dbReference type="NCBI Taxonomy" id="1828728"/>
    <lineage>
        <taxon>Bacteria</taxon>
        <taxon>Bacillati</taxon>
        <taxon>Cyanobacteriota</taxon>
        <taxon>Cyanophyceae</taxon>
        <taxon>Oscillatoriophycideae</taxon>
        <taxon>Oscillatoriales</taxon>
        <taxon>Microcoleaceae</taxon>
        <taxon>Planktothrix</taxon>
    </lineage>
</organism>
<keyword evidence="3" id="KW-1185">Reference proteome</keyword>
<protein>
    <submittedName>
        <fullName evidence="2">C39 family peptidase</fullName>
    </submittedName>
</protein>
<dbReference type="Gene3D" id="3.90.70.10">
    <property type="entry name" value="Cysteine proteinases"/>
    <property type="match status" value="1"/>
</dbReference>
<sequence length="180" mass="20794">MSINLPIPHFRQIDDIRYPQDSCAVTSIMMVMKYYGYPGNTHKDLQDSVYNELGRRALNRQNGIHLAEVFNILMKGIAIDNFTTQGRIEDVIRTLENRNPVVVHTRLTTKGHIILLRGYDETGFFVNDPYGAWFPDGYRTNLNGESLHYFYDLINQTVFFDPGQVGWVHLFHRINNSAIA</sequence>
<proteinExistence type="predicted"/>
<dbReference type="Pfam" id="PF13529">
    <property type="entry name" value="Peptidase_C39_2"/>
    <property type="match status" value="1"/>
</dbReference>
<accession>A0ABR9U874</accession>
<comment type="caution">
    <text evidence="2">The sequence shown here is derived from an EMBL/GenBank/DDBJ whole genome shotgun (WGS) entry which is preliminary data.</text>
</comment>
<name>A0ABR9U874_9CYAN</name>
<evidence type="ECO:0000313" key="2">
    <source>
        <dbReference type="EMBL" id="MBE9141794.1"/>
    </source>
</evidence>
<gene>
    <name evidence="2" type="ORF">IQ236_00975</name>
</gene>
<dbReference type="RefSeq" id="WP_193867542.1">
    <property type="nucleotide sequence ID" value="NZ_JADEWU010000001.1"/>
</dbReference>
<dbReference type="Proteomes" id="UP000640725">
    <property type="component" value="Unassembled WGS sequence"/>
</dbReference>
<dbReference type="InterPro" id="IPR039564">
    <property type="entry name" value="Peptidase_C39-like"/>
</dbReference>
<dbReference type="EMBL" id="JADEWU010000001">
    <property type="protein sequence ID" value="MBE9141794.1"/>
    <property type="molecule type" value="Genomic_DNA"/>
</dbReference>
<evidence type="ECO:0000313" key="3">
    <source>
        <dbReference type="Proteomes" id="UP000640725"/>
    </source>
</evidence>
<reference evidence="2 3" key="1">
    <citation type="submission" date="2020-10" db="EMBL/GenBank/DDBJ databases">
        <authorList>
            <person name="Castelo-Branco R."/>
            <person name="Eusebio N."/>
            <person name="Adriana R."/>
            <person name="Vieira A."/>
            <person name="Brugerolle De Fraissinette N."/>
            <person name="Rezende De Castro R."/>
            <person name="Schneider M.P."/>
            <person name="Vasconcelos V."/>
            <person name="Leao P.N."/>
        </authorList>
    </citation>
    <scope>NUCLEOTIDE SEQUENCE [LARGE SCALE GENOMIC DNA]</scope>
    <source>
        <strain evidence="2 3">LEGE 06226</strain>
    </source>
</reference>
<feature type="domain" description="Peptidase C39-like" evidence="1">
    <location>
        <begin position="6"/>
        <end position="130"/>
    </location>
</feature>